<reference evidence="1 2" key="1">
    <citation type="submission" date="2019-01" db="EMBL/GenBank/DDBJ databases">
        <authorList>
            <person name="Li J."/>
        </authorList>
    </citation>
    <scope>NUCLEOTIDE SEQUENCE [LARGE SCALE GENOMIC DNA]</scope>
    <source>
        <strain evidence="1 2">CGMCC 4.7180</strain>
    </source>
</reference>
<feature type="non-terminal residue" evidence="1">
    <location>
        <position position="74"/>
    </location>
</feature>
<keyword evidence="2" id="KW-1185">Reference proteome</keyword>
<dbReference type="EMBL" id="SDPL01000104">
    <property type="protein sequence ID" value="RXZ48286.1"/>
    <property type="molecule type" value="Genomic_DNA"/>
</dbReference>
<dbReference type="SUPFAM" id="SSF53448">
    <property type="entry name" value="Nucleotide-diphospho-sugar transferases"/>
    <property type="match status" value="1"/>
</dbReference>
<evidence type="ECO:0000313" key="1">
    <source>
        <dbReference type="EMBL" id="RXZ48286.1"/>
    </source>
</evidence>
<gene>
    <name evidence="1" type="ORF">ESO86_07275</name>
</gene>
<organism evidence="1 2">
    <name type="scientific">Agromyces binzhouensis</name>
    <dbReference type="NCBI Taxonomy" id="1817495"/>
    <lineage>
        <taxon>Bacteria</taxon>
        <taxon>Bacillati</taxon>
        <taxon>Actinomycetota</taxon>
        <taxon>Actinomycetes</taxon>
        <taxon>Micrococcales</taxon>
        <taxon>Microbacteriaceae</taxon>
        <taxon>Agromyces</taxon>
    </lineage>
</organism>
<proteinExistence type="predicted"/>
<comment type="caution">
    <text evidence="1">The sequence shown here is derived from an EMBL/GenBank/DDBJ whole genome shotgun (WGS) entry which is preliminary data.</text>
</comment>
<evidence type="ECO:0008006" key="3">
    <source>
        <dbReference type="Google" id="ProtNLM"/>
    </source>
</evidence>
<name>A0A4Q2JNA3_9MICO</name>
<dbReference type="InterPro" id="IPR029044">
    <property type="entry name" value="Nucleotide-diphossugar_trans"/>
</dbReference>
<dbReference type="RefSeq" id="WP_207207050.1">
    <property type="nucleotide sequence ID" value="NZ_SDPL01000104.1"/>
</dbReference>
<evidence type="ECO:0000313" key="2">
    <source>
        <dbReference type="Proteomes" id="UP000292881"/>
    </source>
</evidence>
<dbReference type="AlphaFoldDB" id="A0A4Q2JNA3"/>
<accession>A0A4Q2JNA3</accession>
<dbReference type="Proteomes" id="UP000292881">
    <property type="component" value="Unassembled WGS sequence"/>
</dbReference>
<protein>
    <recommendedName>
        <fullName evidence="3">Glycosyltransferase family 2 protein</fullName>
    </recommendedName>
</protein>
<sequence>MFPRVTAVLVVQHGGDRLRATLGALRSQTRQPDDLAVVLMDADDATRRLVEGLRPSHVVSLGAPQPFGAAVAAV</sequence>